<feature type="region of interest" description="Disordered" evidence="1">
    <location>
        <begin position="310"/>
        <end position="332"/>
    </location>
</feature>
<evidence type="ECO:0000313" key="2">
    <source>
        <dbReference type="Ensembl" id="ENSOGAP00000022185.1"/>
    </source>
</evidence>
<proteinExistence type="predicted"/>
<dbReference type="CTD" id="79000"/>
<dbReference type="eggNOG" id="ENOG502SFBZ">
    <property type="taxonomic scope" value="Eukaryota"/>
</dbReference>
<name>H0Y1E2_OTOGA</name>
<evidence type="ECO:0000313" key="3">
    <source>
        <dbReference type="Proteomes" id="UP000005225"/>
    </source>
</evidence>
<reference evidence="2" key="2">
    <citation type="submission" date="2025-08" db="UniProtKB">
        <authorList>
            <consortium name="Ensembl"/>
        </authorList>
    </citation>
    <scope>IDENTIFICATION</scope>
</reference>
<dbReference type="PANTHER" id="PTHR14526:SF2">
    <property type="entry name" value="AURORA KINASE A AND NINEIN-INTERACTING PROTEIN"/>
    <property type="match status" value="1"/>
</dbReference>
<evidence type="ECO:0000256" key="1">
    <source>
        <dbReference type="SAM" id="MobiDB-lite"/>
    </source>
</evidence>
<reference evidence="3" key="1">
    <citation type="submission" date="2011-03" db="EMBL/GenBank/DDBJ databases">
        <title>Version 3 of the genome sequence of Otolemur garnettii (Bushbaby).</title>
        <authorList>
            <consortium name="The Broad Institute Genome Sequencing Platform"/>
            <person name="Di Palma F."/>
            <person name="Johnson J."/>
            <person name="Lander E.S."/>
            <person name="Lindblad-Toh K."/>
            <person name="Jaffe D.B."/>
            <person name="Gnerre S."/>
            <person name="MacCallum I."/>
            <person name="Przybylski D."/>
            <person name="Ribeiro F.J."/>
            <person name="Burton J.N."/>
            <person name="Walker B.J."/>
            <person name="Sharpe T."/>
            <person name="Hall G."/>
        </authorList>
    </citation>
    <scope>NUCLEOTIDE SEQUENCE [LARGE SCALE GENOMIC DNA]</scope>
</reference>
<accession>H0Y1E2</accession>
<dbReference type="GO" id="GO:0003684">
    <property type="term" value="F:damaged DNA binding"/>
    <property type="evidence" value="ECO:0007669"/>
    <property type="project" value="Ensembl"/>
</dbReference>
<dbReference type="OMA" id="VTNNQNR"/>
<sequence length="352" mass="39094">MKRSGSEEDACGVWLDAAALKRRKIQTHLIKPGTKMLTLFPGERTDNISFTRRTPPTGVQQRSIASFFTLQPRKTNGCDQRSVPSHTESQINNSSKKDAAHLDHLIQGLEDGCVAPPLATSTPADIQEAGLSSQSLQTSGHHRMGTPFLSVLSLHQPDTLDYAGESNASLTFSFTQDLESSCLPDQKGERDSAVRSEWLHGSKNYQGLQKHIKPSWNKCCQPLDKTKLKKKVSTKENRQAPVVKTYRESWSGENMGSAKQSPCPVSQFSWDGKKGKDSWSQLFTEDSQGQRVIAHNTRAPFQDVTNNCNQGLGQFPNNPQAQYQDGPTQSNLQPDLLFTQDSEGNQVIRHKF</sequence>
<dbReference type="Proteomes" id="UP000005225">
    <property type="component" value="Unassembled WGS sequence"/>
</dbReference>
<dbReference type="GO" id="GO:0000724">
    <property type="term" value="P:double-strand break repair via homologous recombination"/>
    <property type="evidence" value="ECO:0007669"/>
    <property type="project" value="Ensembl"/>
</dbReference>
<dbReference type="PANTHER" id="PTHR14526">
    <property type="entry name" value="AURORA KINASE A AND NINEIN-INTERACTING PROTEIN"/>
    <property type="match status" value="1"/>
</dbReference>
<dbReference type="AlphaFoldDB" id="H0Y1E2"/>
<reference evidence="2" key="3">
    <citation type="submission" date="2025-09" db="UniProtKB">
        <authorList>
            <consortium name="Ensembl"/>
        </authorList>
    </citation>
    <scope>IDENTIFICATION</scope>
</reference>
<keyword evidence="3" id="KW-1185">Reference proteome</keyword>
<dbReference type="GO" id="GO:0005813">
    <property type="term" value="C:centrosome"/>
    <property type="evidence" value="ECO:0007669"/>
    <property type="project" value="Ensembl"/>
</dbReference>
<organism evidence="2 3">
    <name type="scientific">Otolemur garnettii</name>
    <name type="common">Small-eared galago</name>
    <name type="synonym">Garnett's greater bushbaby</name>
    <dbReference type="NCBI Taxonomy" id="30611"/>
    <lineage>
        <taxon>Eukaryota</taxon>
        <taxon>Metazoa</taxon>
        <taxon>Chordata</taxon>
        <taxon>Craniata</taxon>
        <taxon>Vertebrata</taxon>
        <taxon>Euteleostomi</taxon>
        <taxon>Mammalia</taxon>
        <taxon>Eutheria</taxon>
        <taxon>Euarchontoglires</taxon>
        <taxon>Primates</taxon>
        <taxon>Strepsirrhini</taxon>
        <taxon>Lorisiformes</taxon>
        <taxon>Galagidae</taxon>
        <taxon>Otolemur</taxon>
    </lineage>
</organism>
<dbReference type="EMBL" id="AAQR03155602">
    <property type="status" value="NOT_ANNOTATED_CDS"/>
    <property type="molecule type" value="Genomic_DNA"/>
</dbReference>
<gene>
    <name evidence="2" type="primary">AUNIP</name>
</gene>
<dbReference type="Pfam" id="PF15334">
    <property type="entry name" value="AIB"/>
    <property type="match status" value="1"/>
</dbReference>
<protein>
    <submittedName>
        <fullName evidence="2">Aurora kinase A and ninein interacting protein</fullName>
    </submittedName>
</protein>
<dbReference type="InterPro" id="IPR029286">
    <property type="entry name" value="AUNIP"/>
</dbReference>
<dbReference type="GeneTree" id="ENSGT00390000003280"/>
<dbReference type="RefSeq" id="XP_012666885.1">
    <property type="nucleotide sequence ID" value="XM_012811431.2"/>
</dbReference>
<dbReference type="HOGENOM" id="CLU_835590_0_0_1"/>
<dbReference type="EMBL" id="AAQR03155603">
    <property type="status" value="NOT_ANNOTATED_CDS"/>
    <property type="molecule type" value="Genomic_DNA"/>
</dbReference>
<dbReference type="Ensembl" id="ENSOGAT00000030606.1">
    <property type="protein sequence ID" value="ENSOGAP00000022185.1"/>
    <property type="gene ID" value="ENSOGAG00000034108.1"/>
</dbReference>
<dbReference type="GO" id="GO:0000922">
    <property type="term" value="C:spindle pole"/>
    <property type="evidence" value="ECO:0007669"/>
    <property type="project" value="Ensembl"/>
</dbReference>
<dbReference type="KEGG" id="oga:100965765"/>
<dbReference type="GO" id="GO:2001033">
    <property type="term" value="P:negative regulation of double-strand break repair via nonhomologous end joining"/>
    <property type="evidence" value="ECO:0007669"/>
    <property type="project" value="Ensembl"/>
</dbReference>
<dbReference type="FunCoup" id="H0Y1E2">
    <property type="interactions" value="202"/>
</dbReference>
<dbReference type="InParanoid" id="H0Y1E2"/>
<dbReference type="GO" id="GO:0090734">
    <property type="term" value="C:site of DNA damage"/>
    <property type="evidence" value="ECO:0007669"/>
    <property type="project" value="Ensembl"/>
</dbReference>
<dbReference type="STRING" id="30611.ENSOGAP00000022185"/>
<feature type="region of interest" description="Disordered" evidence="1">
    <location>
        <begin position="75"/>
        <end position="94"/>
    </location>
</feature>
<dbReference type="GO" id="GO:0007051">
    <property type="term" value="P:spindle organization"/>
    <property type="evidence" value="ECO:0007669"/>
    <property type="project" value="Ensembl"/>
</dbReference>
<dbReference type="OrthoDB" id="9946974at2759"/>
<dbReference type="GeneID" id="100965765"/>